<comment type="caution">
    <text evidence="1">The sequence shown here is derived from an EMBL/GenBank/DDBJ whole genome shotgun (WGS) entry which is preliminary data.</text>
</comment>
<dbReference type="Proteomes" id="UP001642483">
    <property type="component" value="Unassembled WGS sequence"/>
</dbReference>
<evidence type="ECO:0000313" key="1">
    <source>
        <dbReference type="EMBL" id="CAK8698543.1"/>
    </source>
</evidence>
<gene>
    <name evidence="1" type="ORF">CVLEPA_LOCUS31977</name>
</gene>
<accession>A0ABP0H3I2</accession>
<keyword evidence="2" id="KW-1185">Reference proteome</keyword>
<proteinExistence type="predicted"/>
<protein>
    <submittedName>
        <fullName evidence="1">Uncharacterized protein</fullName>
    </submittedName>
</protein>
<name>A0ABP0H3I2_CLALP</name>
<dbReference type="EMBL" id="CAWYQH010000174">
    <property type="protein sequence ID" value="CAK8698543.1"/>
    <property type="molecule type" value="Genomic_DNA"/>
</dbReference>
<sequence length="105" mass="11933">MAIKPIPHFDQLPVPVFTSFHDDSDDDDEDHDVIYFSSEASAPLTFDGEFVTSQTDSKAHSPFSQAHLNDLVRDLDLPKNAAELFTCIPFTRKVLVDFWDKSYIL</sequence>
<organism evidence="1 2">
    <name type="scientific">Clavelina lepadiformis</name>
    <name type="common">Light-bulb sea squirt</name>
    <name type="synonym">Ascidia lepadiformis</name>
    <dbReference type="NCBI Taxonomy" id="159417"/>
    <lineage>
        <taxon>Eukaryota</taxon>
        <taxon>Metazoa</taxon>
        <taxon>Chordata</taxon>
        <taxon>Tunicata</taxon>
        <taxon>Ascidiacea</taxon>
        <taxon>Aplousobranchia</taxon>
        <taxon>Clavelinidae</taxon>
        <taxon>Clavelina</taxon>
    </lineage>
</organism>
<reference evidence="1 2" key="1">
    <citation type="submission" date="2024-02" db="EMBL/GenBank/DDBJ databases">
        <authorList>
            <person name="Daric V."/>
            <person name="Darras S."/>
        </authorList>
    </citation>
    <scope>NUCLEOTIDE SEQUENCE [LARGE SCALE GENOMIC DNA]</scope>
</reference>
<evidence type="ECO:0000313" key="2">
    <source>
        <dbReference type="Proteomes" id="UP001642483"/>
    </source>
</evidence>